<proteinExistence type="predicted"/>
<sequence length="284" mass="32293">MWLSDPSCEKVVIDAWEANYTKHQHPKLYNCIDECRQKLMQWNVSEFSHVGRNIDLLQEKLQLLEEKPAHTEDTVAIDNVRKDLNIWLEMEETMRNQDLKLRICKRILLIKATLCHRHIISNPVCKACGLAAETTGHLLWDCNRAKEIWNGGIWLNKNEIRNGEPVKSGREIVRRALYLVDEFFAANLPTQNEAEVKWSASPRNKLNINVDKAVFKNTGEARIGVIIRHSQGHVVGEQSKKIPFPIGAIEAEALAVEVGILFASDLGMAEVILESDSWNVVKAV</sequence>
<dbReference type="InterPro" id="IPR012337">
    <property type="entry name" value="RNaseH-like_sf"/>
</dbReference>
<dbReference type="AlphaFoldDB" id="A0A8J4R9R6"/>
<evidence type="ECO:0008006" key="5">
    <source>
        <dbReference type="Google" id="ProtNLM"/>
    </source>
</evidence>
<feature type="domain" description="Reverse transcriptase zinc-binding" evidence="2">
    <location>
        <begin position="102"/>
        <end position="149"/>
    </location>
</feature>
<gene>
    <name evidence="3" type="ORF">CMV_007675</name>
</gene>
<accession>A0A8J4R9R6</accession>
<dbReference type="InterPro" id="IPR036397">
    <property type="entry name" value="RNaseH_sf"/>
</dbReference>
<feature type="domain" description="RNase H type-1" evidence="1">
    <location>
        <begin position="209"/>
        <end position="283"/>
    </location>
</feature>
<evidence type="ECO:0000313" key="3">
    <source>
        <dbReference type="EMBL" id="KAF3968437.1"/>
    </source>
</evidence>
<dbReference type="InterPro" id="IPR002156">
    <property type="entry name" value="RNaseH_domain"/>
</dbReference>
<organism evidence="3 4">
    <name type="scientific">Castanea mollissima</name>
    <name type="common">Chinese chestnut</name>
    <dbReference type="NCBI Taxonomy" id="60419"/>
    <lineage>
        <taxon>Eukaryota</taxon>
        <taxon>Viridiplantae</taxon>
        <taxon>Streptophyta</taxon>
        <taxon>Embryophyta</taxon>
        <taxon>Tracheophyta</taxon>
        <taxon>Spermatophyta</taxon>
        <taxon>Magnoliopsida</taxon>
        <taxon>eudicotyledons</taxon>
        <taxon>Gunneridae</taxon>
        <taxon>Pentapetalae</taxon>
        <taxon>rosids</taxon>
        <taxon>fabids</taxon>
        <taxon>Fagales</taxon>
        <taxon>Fagaceae</taxon>
        <taxon>Castanea</taxon>
    </lineage>
</organism>
<keyword evidence="4" id="KW-1185">Reference proteome</keyword>
<dbReference type="Gene3D" id="3.30.420.10">
    <property type="entry name" value="Ribonuclease H-like superfamily/Ribonuclease H"/>
    <property type="match status" value="1"/>
</dbReference>
<dbReference type="EMBL" id="JRKL02000771">
    <property type="protein sequence ID" value="KAF3968437.1"/>
    <property type="molecule type" value="Genomic_DNA"/>
</dbReference>
<dbReference type="PANTHER" id="PTHR47723">
    <property type="entry name" value="OS05G0353850 PROTEIN"/>
    <property type="match status" value="1"/>
</dbReference>
<reference evidence="3" key="1">
    <citation type="submission" date="2020-03" db="EMBL/GenBank/DDBJ databases">
        <title>Castanea mollissima Vanexum genome sequencing.</title>
        <authorList>
            <person name="Staton M."/>
        </authorList>
    </citation>
    <scope>NUCLEOTIDE SEQUENCE</scope>
    <source>
        <tissue evidence="3">Leaf</tissue>
    </source>
</reference>
<dbReference type="Pfam" id="PF13456">
    <property type="entry name" value="RVT_3"/>
    <property type="match status" value="1"/>
</dbReference>
<dbReference type="Pfam" id="PF13966">
    <property type="entry name" value="zf-RVT"/>
    <property type="match status" value="1"/>
</dbReference>
<dbReference type="SUPFAM" id="SSF53098">
    <property type="entry name" value="Ribonuclease H-like"/>
    <property type="match status" value="1"/>
</dbReference>
<dbReference type="OrthoDB" id="1906820at2759"/>
<evidence type="ECO:0000259" key="2">
    <source>
        <dbReference type="Pfam" id="PF13966"/>
    </source>
</evidence>
<protein>
    <recommendedName>
        <fullName evidence="5">RNase H type-1 domain-containing protein</fullName>
    </recommendedName>
</protein>
<evidence type="ECO:0000259" key="1">
    <source>
        <dbReference type="Pfam" id="PF13456"/>
    </source>
</evidence>
<dbReference type="PANTHER" id="PTHR47723:SF19">
    <property type="entry name" value="POLYNUCLEOTIDYL TRANSFERASE, RIBONUCLEASE H-LIKE SUPERFAMILY PROTEIN"/>
    <property type="match status" value="1"/>
</dbReference>
<dbReference type="CDD" id="cd06222">
    <property type="entry name" value="RNase_H_like"/>
    <property type="match status" value="1"/>
</dbReference>
<dbReference type="InterPro" id="IPR053151">
    <property type="entry name" value="RNase_H-like"/>
</dbReference>
<dbReference type="Proteomes" id="UP000737018">
    <property type="component" value="Unassembled WGS sequence"/>
</dbReference>
<evidence type="ECO:0000313" key="4">
    <source>
        <dbReference type="Proteomes" id="UP000737018"/>
    </source>
</evidence>
<comment type="caution">
    <text evidence="3">The sequence shown here is derived from an EMBL/GenBank/DDBJ whole genome shotgun (WGS) entry which is preliminary data.</text>
</comment>
<dbReference type="GO" id="GO:0003676">
    <property type="term" value="F:nucleic acid binding"/>
    <property type="evidence" value="ECO:0007669"/>
    <property type="project" value="InterPro"/>
</dbReference>
<dbReference type="InterPro" id="IPR044730">
    <property type="entry name" value="RNase_H-like_dom_plant"/>
</dbReference>
<name>A0A8J4R9R6_9ROSI</name>
<dbReference type="InterPro" id="IPR026960">
    <property type="entry name" value="RVT-Znf"/>
</dbReference>
<dbReference type="GO" id="GO:0004523">
    <property type="term" value="F:RNA-DNA hybrid ribonuclease activity"/>
    <property type="evidence" value="ECO:0007669"/>
    <property type="project" value="InterPro"/>
</dbReference>